<proteinExistence type="predicted"/>
<name>A0A0K2TGA6_LEPSM</name>
<protein>
    <submittedName>
        <fullName evidence="1">Uncharacterized protein</fullName>
    </submittedName>
</protein>
<sequence>MLVSEDLLSIR</sequence>
<dbReference type="EMBL" id="HACA01007673">
    <property type="protein sequence ID" value="CDW25034.1"/>
    <property type="molecule type" value="Transcribed_RNA"/>
</dbReference>
<reference evidence="1" key="1">
    <citation type="submission" date="2014-05" db="EMBL/GenBank/DDBJ databases">
        <authorList>
            <person name="Chronopoulou M."/>
        </authorList>
    </citation>
    <scope>NUCLEOTIDE SEQUENCE</scope>
    <source>
        <tissue evidence="1">Whole organism</tissue>
    </source>
</reference>
<accession>A0A0K2TGA6</accession>
<organism evidence="1">
    <name type="scientific">Lepeophtheirus salmonis</name>
    <name type="common">Salmon louse</name>
    <name type="synonym">Caligus salmonis</name>
    <dbReference type="NCBI Taxonomy" id="72036"/>
    <lineage>
        <taxon>Eukaryota</taxon>
        <taxon>Metazoa</taxon>
        <taxon>Ecdysozoa</taxon>
        <taxon>Arthropoda</taxon>
        <taxon>Crustacea</taxon>
        <taxon>Multicrustacea</taxon>
        <taxon>Hexanauplia</taxon>
        <taxon>Copepoda</taxon>
        <taxon>Siphonostomatoida</taxon>
        <taxon>Caligidae</taxon>
        <taxon>Lepeophtheirus</taxon>
    </lineage>
</organism>
<evidence type="ECO:0000313" key="1">
    <source>
        <dbReference type="EMBL" id="CDW25034.1"/>
    </source>
</evidence>